<protein>
    <submittedName>
        <fullName evidence="2">Uncharacterized protein</fullName>
    </submittedName>
</protein>
<reference evidence="2 3" key="2">
    <citation type="submission" date="2015-05" db="EMBL/GenBank/DDBJ databases">
        <authorList>
            <person name="Morales-Cruz A."/>
            <person name="Amrine K.C."/>
            <person name="Cantu D."/>
        </authorList>
    </citation>
    <scope>NUCLEOTIDE SEQUENCE [LARGE SCALE GENOMIC DNA]</scope>
    <source>
        <strain evidence="2">DA912</strain>
    </source>
</reference>
<comment type="caution">
    <text evidence="2">The sequence shown here is derived from an EMBL/GenBank/DDBJ whole genome shotgun (WGS) entry which is preliminary data.</text>
</comment>
<feature type="region of interest" description="Disordered" evidence="1">
    <location>
        <begin position="139"/>
        <end position="170"/>
    </location>
</feature>
<accession>A0A0G2HYA9</accession>
<proteinExistence type="predicted"/>
<gene>
    <name evidence="2" type="ORF">UCDDA912_g00286</name>
</gene>
<feature type="region of interest" description="Disordered" evidence="1">
    <location>
        <begin position="230"/>
        <end position="274"/>
    </location>
</feature>
<feature type="compositionally biased region" description="Acidic residues" evidence="1">
    <location>
        <begin position="148"/>
        <end position="160"/>
    </location>
</feature>
<sequence>MSSNAPVTDIVPKAWPTSVTDGPPDQELWNTLQTDKERYNKLKLFKVPGYEDILLFDCYERSVQLSQYFASFHAALGVFKHRIPKDDSPLSRVMAAFSQAVDQGLRAFWEAMNADALRLLKDGRYAPINVALAVPRRKDTAGKRPLDDPEDEAPLDDSEDNVPKPAVPQVEGGEEDDFVLVFIGFVNVLCNHYPKLSEVGPKVGVSWSQVLGSVIEAGQAFYDEYTGKKKDATLRPSSTPAPHGYLPGPKVDTKPGGKQTHRGNGANPGGDSKL</sequence>
<evidence type="ECO:0000313" key="2">
    <source>
        <dbReference type="EMBL" id="KKY39673.1"/>
    </source>
</evidence>
<organism evidence="2 3">
    <name type="scientific">Diaporthe ampelina</name>
    <dbReference type="NCBI Taxonomy" id="1214573"/>
    <lineage>
        <taxon>Eukaryota</taxon>
        <taxon>Fungi</taxon>
        <taxon>Dikarya</taxon>
        <taxon>Ascomycota</taxon>
        <taxon>Pezizomycotina</taxon>
        <taxon>Sordariomycetes</taxon>
        <taxon>Sordariomycetidae</taxon>
        <taxon>Diaporthales</taxon>
        <taxon>Diaporthaceae</taxon>
        <taxon>Diaporthe</taxon>
    </lineage>
</organism>
<name>A0A0G2HYA9_9PEZI</name>
<evidence type="ECO:0000256" key="1">
    <source>
        <dbReference type="SAM" id="MobiDB-lite"/>
    </source>
</evidence>
<dbReference type="Proteomes" id="UP000034680">
    <property type="component" value="Unassembled WGS sequence"/>
</dbReference>
<dbReference type="AlphaFoldDB" id="A0A0G2HYA9"/>
<keyword evidence="3" id="KW-1185">Reference proteome</keyword>
<dbReference type="EMBL" id="LCUC01000013">
    <property type="protein sequence ID" value="KKY39673.1"/>
    <property type="molecule type" value="Genomic_DNA"/>
</dbReference>
<reference evidence="2 3" key="1">
    <citation type="submission" date="2015-05" db="EMBL/GenBank/DDBJ databases">
        <title>Distinctive expansion of gene families associated with plant cell wall degradation and secondary metabolism in the genomes of grapevine trunk pathogens.</title>
        <authorList>
            <person name="Lawrence D.P."/>
            <person name="Travadon R."/>
            <person name="Rolshausen P.E."/>
            <person name="Baumgartner K."/>
        </authorList>
    </citation>
    <scope>NUCLEOTIDE SEQUENCE [LARGE SCALE GENOMIC DNA]</scope>
    <source>
        <strain evidence="2">DA912</strain>
    </source>
</reference>
<evidence type="ECO:0000313" key="3">
    <source>
        <dbReference type="Proteomes" id="UP000034680"/>
    </source>
</evidence>